<feature type="signal peptide" evidence="1">
    <location>
        <begin position="1"/>
        <end position="24"/>
    </location>
</feature>
<dbReference type="InterPro" id="IPR036761">
    <property type="entry name" value="TTHA0802/YceI-like_sf"/>
</dbReference>
<name>A0A0B6WZJ4_9BACT</name>
<dbReference type="EMBL" id="CBXV010000006">
    <property type="protein sequence ID" value="CDM65729.1"/>
    <property type="molecule type" value="Genomic_DNA"/>
</dbReference>
<evidence type="ECO:0000256" key="1">
    <source>
        <dbReference type="SAM" id="SignalP"/>
    </source>
</evidence>
<keyword evidence="4" id="KW-1185">Reference proteome</keyword>
<dbReference type="SMART" id="SM00867">
    <property type="entry name" value="YceI"/>
    <property type="match status" value="1"/>
</dbReference>
<dbReference type="InterPro" id="IPR007372">
    <property type="entry name" value="Lipid/polyisoprenoid-bd_YceI"/>
</dbReference>
<dbReference type="PANTHER" id="PTHR34406">
    <property type="entry name" value="PROTEIN YCEI"/>
    <property type="match status" value="1"/>
</dbReference>
<accession>A0A0B6WZJ4</accession>
<dbReference type="STRING" id="454194.PYK22_01735"/>
<dbReference type="Proteomes" id="UP000031518">
    <property type="component" value="Unassembled WGS sequence"/>
</dbReference>
<feature type="chain" id="PRO_5002110412" description="Lipid/polyisoprenoid-binding YceI-like domain-containing protein" evidence="1">
    <location>
        <begin position="25"/>
        <end position="219"/>
    </location>
</feature>
<evidence type="ECO:0000259" key="2">
    <source>
        <dbReference type="SMART" id="SM00867"/>
    </source>
</evidence>
<dbReference type="Pfam" id="PF04264">
    <property type="entry name" value="YceI"/>
    <property type="match status" value="1"/>
</dbReference>
<feature type="domain" description="Lipid/polyisoprenoid-binding YceI-like" evidence="2">
    <location>
        <begin position="45"/>
        <end position="216"/>
    </location>
</feature>
<reference evidence="3 4" key="2">
    <citation type="submission" date="2015-01" db="EMBL/GenBank/DDBJ databases">
        <title>Complete genome sequence of Pyrinomonas methylaliphatogenes type strain K22T.</title>
        <authorList>
            <person name="Lee K.C.Y."/>
            <person name="Power J.F."/>
            <person name="Dunfield P.F."/>
            <person name="Morgan X.C."/>
            <person name="Huttenhower C."/>
            <person name="Stott M.B."/>
        </authorList>
    </citation>
    <scope>NUCLEOTIDE SEQUENCE [LARGE SCALE GENOMIC DNA]</scope>
    <source>
        <strain evidence="3 4">K22</strain>
    </source>
</reference>
<gene>
    <name evidence="3" type="ORF">PYK22_01735</name>
</gene>
<evidence type="ECO:0000313" key="4">
    <source>
        <dbReference type="Proteomes" id="UP000031518"/>
    </source>
</evidence>
<dbReference type="Gene3D" id="2.40.128.110">
    <property type="entry name" value="Lipid/polyisoprenoid-binding, YceI-like"/>
    <property type="match status" value="1"/>
</dbReference>
<dbReference type="RefSeq" id="WP_083437728.1">
    <property type="nucleotide sequence ID" value="NZ_CBXV010000006.1"/>
</dbReference>
<dbReference type="SUPFAM" id="SSF101874">
    <property type="entry name" value="YceI-like"/>
    <property type="match status" value="1"/>
</dbReference>
<sequence length="219" mass="23975" precursor="true">MSRKTCHLLIIALLILQISASSRPASRRAPLPSEAAVHYRVDARRSQLIVRAFVGGLLSPFGHNHTIAARDLSGDVQIADPESLRGASLTIVVRAASLTVIDKVSESDRRQIEQTMRTEVLETSKYPEIVFHSTEVQAQKVGDGQYRIRIAGDLSLHGVTRPLVINALASFDGETLHARGEFTLRQSDYKITPPSLGLGTIRVKDELKLSFDITATRAG</sequence>
<dbReference type="OrthoDB" id="273832at2"/>
<proteinExistence type="predicted"/>
<dbReference type="PANTHER" id="PTHR34406:SF1">
    <property type="entry name" value="PROTEIN YCEI"/>
    <property type="match status" value="1"/>
</dbReference>
<dbReference type="AlphaFoldDB" id="A0A0B6WZJ4"/>
<protein>
    <recommendedName>
        <fullName evidence="2">Lipid/polyisoprenoid-binding YceI-like domain-containing protein</fullName>
    </recommendedName>
</protein>
<organism evidence="3 4">
    <name type="scientific">Pyrinomonas methylaliphatogenes</name>
    <dbReference type="NCBI Taxonomy" id="454194"/>
    <lineage>
        <taxon>Bacteria</taxon>
        <taxon>Pseudomonadati</taxon>
        <taxon>Acidobacteriota</taxon>
        <taxon>Blastocatellia</taxon>
        <taxon>Blastocatellales</taxon>
        <taxon>Pyrinomonadaceae</taxon>
        <taxon>Pyrinomonas</taxon>
    </lineage>
</organism>
<keyword evidence="1" id="KW-0732">Signal</keyword>
<evidence type="ECO:0000313" key="3">
    <source>
        <dbReference type="EMBL" id="CDM65729.1"/>
    </source>
</evidence>
<reference evidence="3 4" key="1">
    <citation type="submission" date="2013-12" db="EMBL/GenBank/DDBJ databases">
        <authorList>
            <person name="Stott M."/>
        </authorList>
    </citation>
    <scope>NUCLEOTIDE SEQUENCE [LARGE SCALE GENOMIC DNA]</scope>
    <source>
        <strain evidence="3 4">K22</strain>
    </source>
</reference>